<dbReference type="Pfam" id="PF01753">
    <property type="entry name" value="zf-MYND"/>
    <property type="match status" value="1"/>
</dbReference>
<comment type="caution">
    <text evidence="6">The sequence shown here is derived from an EMBL/GenBank/DDBJ whole genome shotgun (WGS) entry which is preliminary data.</text>
</comment>
<name>A0AAD8XSN5_9STRA</name>
<evidence type="ECO:0000259" key="5">
    <source>
        <dbReference type="PROSITE" id="PS50865"/>
    </source>
</evidence>
<keyword evidence="1" id="KW-0479">Metal-binding</keyword>
<proteinExistence type="predicted"/>
<dbReference type="Gene3D" id="6.10.140.2220">
    <property type="match status" value="1"/>
</dbReference>
<organism evidence="6 7">
    <name type="scientific">Skeletonema marinoi</name>
    <dbReference type="NCBI Taxonomy" id="267567"/>
    <lineage>
        <taxon>Eukaryota</taxon>
        <taxon>Sar</taxon>
        <taxon>Stramenopiles</taxon>
        <taxon>Ochrophyta</taxon>
        <taxon>Bacillariophyta</taxon>
        <taxon>Coscinodiscophyceae</taxon>
        <taxon>Thalassiosirophycidae</taxon>
        <taxon>Thalassiosirales</taxon>
        <taxon>Skeletonemataceae</taxon>
        <taxon>Skeletonema</taxon>
        <taxon>Skeletonema marinoi-dohrnii complex</taxon>
    </lineage>
</organism>
<reference evidence="6" key="1">
    <citation type="submission" date="2023-06" db="EMBL/GenBank/DDBJ databases">
        <title>Survivors Of The Sea: Transcriptome response of Skeletonema marinoi to long-term dormancy.</title>
        <authorList>
            <person name="Pinder M.I.M."/>
            <person name="Kourtchenko O."/>
            <person name="Robertson E.K."/>
            <person name="Larsson T."/>
            <person name="Maumus F."/>
            <person name="Osuna-Cruz C.M."/>
            <person name="Vancaester E."/>
            <person name="Stenow R."/>
            <person name="Vandepoele K."/>
            <person name="Ploug H."/>
            <person name="Bruchert V."/>
            <person name="Godhe A."/>
            <person name="Topel M."/>
        </authorList>
    </citation>
    <scope>NUCLEOTIDE SEQUENCE</scope>
    <source>
        <strain evidence="6">R05AC</strain>
    </source>
</reference>
<keyword evidence="2 4" id="KW-0863">Zinc-finger</keyword>
<sequence length="288" mass="31342">MSTSSPATKKCFNCSKLGNLRCSKCKGLCLCGRDCQVATWKSHKHLCKAISRNPNATCLLLDGMGPLGPGEFYAQNVQKSLQYAGVEVAVVNVLKGSKVPEQVGSILSEVEKFSSCIILGWGSGGCDIETEFGNSKIFRDKAVSWVNSGGRFIVQGERPQGYGNWPEWFGKSWESSDYFRTDYACNGKSDNDIHWCKWYHKAKGAVTTTRYNAKTVMLSGVAPEDNLFSTSDDSRSYSLVPMMSGRDIEGGQSAVAVGKYGEGSVSYFGDVNAEDETCDVMAIIARGK</sequence>
<keyword evidence="3" id="KW-0862">Zinc</keyword>
<protein>
    <recommendedName>
        <fullName evidence="5">MYND-type domain-containing protein</fullName>
    </recommendedName>
</protein>
<evidence type="ECO:0000313" key="7">
    <source>
        <dbReference type="Proteomes" id="UP001224775"/>
    </source>
</evidence>
<keyword evidence="7" id="KW-1185">Reference proteome</keyword>
<evidence type="ECO:0000256" key="2">
    <source>
        <dbReference type="ARBA" id="ARBA00022771"/>
    </source>
</evidence>
<dbReference type="SUPFAM" id="SSF144232">
    <property type="entry name" value="HIT/MYND zinc finger-like"/>
    <property type="match status" value="1"/>
</dbReference>
<evidence type="ECO:0000256" key="4">
    <source>
        <dbReference type="PROSITE-ProRule" id="PRU00134"/>
    </source>
</evidence>
<accession>A0AAD8XSN5</accession>
<dbReference type="Proteomes" id="UP001224775">
    <property type="component" value="Unassembled WGS sequence"/>
</dbReference>
<evidence type="ECO:0000313" key="6">
    <source>
        <dbReference type="EMBL" id="KAK1733119.1"/>
    </source>
</evidence>
<dbReference type="AlphaFoldDB" id="A0AAD8XSN5"/>
<dbReference type="EMBL" id="JATAAI010000054">
    <property type="protein sequence ID" value="KAK1733119.1"/>
    <property type="molecule type" value="Genomic_DNA"/>
</dbReference>
<dbReference type="PROSITE" id="PS50865">
    <property type="entry name" value="ZF_MYND_2"/>
    <property type="match status" value="1"/>
</dbReference>
<dbReference type="GO" id="GO:0008270">
    <property type="term" value="F:zinc ion binding"/>
    <property type="evidence" value="ECO:0007669"/>
    <property type="project" value="UniProtKB-KW"/>
</dbReference>
<gene>
    <name evidence="6" type="ORF">QTG54_016257</name>
</gene>
<evidence type="ECO:0000256" key="1">
    <source>
        <dbReference type="ARBA" id="ARBA00022723"/>
    </source>
</evidence>
<evidence type="ECO:0000256" key="3">
    <source>
        <dbReference type="ARBA" id="ARBA00022833"/>
    </source>
</evidence>
<feature type="domain" description="MYND-type" evidence="5">
    <location>
        <begin position="11"/>
        <end position="47"/>
    </location>
</feature>
<dbReference type="InterPro" id="IPR002893">
    <property type="entry name" value="Znf_MYND"/>
</dbReference>